<sequence length="290" mass="30773">MRLTILASALLGLCWSAHLAQAQPVAVGPQYDTSHVYVAPADVDRFMQSFLATFGGKSTPQAIVTVTPTPSRTSSQLLITPSGLVSLFGFRTPIPYPFGSERTGYLVQNLDKAVIAARKAGADVLVSPFPDPIGRDAVILWPGGIAMQLYWHNKAPSYPPLGSVPDNRIYLSADAVDAFVKDWTAFADATLVSDEAAAPGDAIGRPGTTFRRIRMVSGFGNLVLMMTDGHLPYPYGRETTGYGVTDLTATLARAEKAGVTLLVAPHGDGIGQSAMVAFPGGYIAEIHSQH</sequence>
<dbReference type="SUPFAM" id="SSF54593">
    <property type="entry name" value="Glyoxalase/Bleomycin resistance protein/Dihydroxybiphenyl dioxygenase"/>
    <property type="match status" value="2"/>
</dbReference>
<accession>A0A963Z5I4</accession>
<reference evidence="2 3" key="1">
    <citation type="journal article" date="2021" name="Microorganisms">
        <title>Acidisoma silvae sp. nov. and Acidisomacellulosilytica sp. nov., Two Acidophilic Bacteria Isolated from Decaying Wood, Hydrolyzing Cellulose and Producing Poly-3-hydroxybutyrate.</title>
        <authorList>
            <person name="Mieszkin S."/>
            <person name="Pouder E."/>
            <person name="Uroz S."/>
            <person name="Simon-Colin C."/>
            <person name="Alain K."/>
        </authorList>
    </citation>
    <scope>NUCLEOTIDE SEQUENCE [LARGE SCALE GENOMIC DNA]</scope>
    <source>
        <strain evidence="2 3">HW T5.17</strain>
    </source>
</reference>
<gene>
    <name evidence="2" type="ORF">ACELLULO517_21650</name>
</gene>
<dbReference type="EMBL" id="JAESVA010000009">
    <property type="protein sequence ID" value="MCB8882866.1"/>
    <property type="molecule type" value="Genomic_DNA"/>
</dbReference>
<keyword evidence="1" id="KW-0732">Signal</keyword>
<evidence type="ECO:0000313" key="2">
    <source>
        <dbReference type="EMBL" id="MCB8882866.1"/>
    </source>
</evidence>
<keyword evidence="3" id="KW-1185">Reference proteome</keyword>
<name>A0A963Z5I4_9PROT</name>
<feature type="signal peptide" evidence="1">
    <location>
        <begin position="1"/>
        <end position="22"/>
    </location>
</feature>
<evidence type="ECO:0000313" key="3">
    <source>
        <dbReference type="Proteomes" id="UP000721844"/>
    </source>
</evidence>
<dbReference type="Proteomes" id="UP000721844">
    <property type="component" value="Unassembled WGS sequence"/>
</dbReference>
<dbReference type="AlphaFoldDB" id="A0A963Z5I4"/>
<dbReference type="InterPro" id="IPR029068">
    <property type="entry name" value="Glyas_Bleomycin-R_OHBP_Dase"/>
</dbReference>
<comment type="caution">
    <text evidence="2">The sequence shown here is derived from an EMBL/GenBank/DDBJ whole genome shotgun (WGS) entry which is preliminary data.</text>
</comment>
<evidence type="ECO:0000256" key="1">
    <source>
        <dbReference type="SAM" id="SignalP"/>
    </source>
</evidence>
<organism evidence="2 3">
    <name type="scientific">Acidisoma cellulosilyticum</name>
    <dbReference type="NCBI Taxonomy" id="2802395"/>
    <lineage>
        <taxon>Bacteria</taxon>
        <taxon>Pseudomonadati</taxon>
        <taxon>Pseudomonadota</taxon>
        <taxon>Alphaproteobacteria</taxon>
        <taxon>Acetobacterales</taxon>
        <taxon>Acidocellaceae</taxon>
        <taxon>Acidisoma</taxon>
    </lineage>
</organism>
<protein>
    <submittedName>
        <fullName evidence="2">Glyoxalase</fullName>
    </submittedName>
</protein>
<proteinExistence type="predicted"/>
<feature type="chain" id="PRO_5038029253" evidence="1">
    <location>
        <begin position="23"/>
        <end position="290"/>
    </location>
</feature>
<dbReference type="RefSeq" id="WP_227309518.1">
    <property type="nucleotide sequence ID" value="NZ_JAESVA010000009.1"/>
</dbReference>